<reference evidence="4" key="1">
    <citation type="submission" date="2017-05" db="EMBL/GenBank/DDBJ databases">
        <title>Complete and WGS of Bordetella genogroups.</title>
        <authorList>
            <person name="Spilker T."/>
            <person name="Lipuma J."/>
        </authorList>
    </citation>
    <scope>NUCLEOTIDE SEQUENCE [LARGE SCALE GENOMIC DNA]</scope>
    <source>
        <strain evidence="4">AU16122</strain>
    </source>
</reference>
<gene>
    <name evidence="3" type="ORF">CAL29_27155</name>
</gene>
<dbReference type="Pfam" id="PF03401">
    <property type="entry name" value="TctC"/>
    <property type="match status" value="1"/>
</dbReference>
<keyword evidence="2" id="KW-0732">Signal</keyword>
<comment type="similarity">
    <text evidence="1">Belongs to the UPF0065 (bug) family.</text>
</comment>
<dbReference type="PANTHER" id="PTHR42928:SF5">
    <property type="entry name" value="BLR1237 PROTEIN"/>
    <property type="match status" value="1"/>
</dbReference>
<evidence type="ECO:0000256" key="2">
    <source>
        <dbReference type="SAM" id="SignalP"/>
    </source>
</evidence>
<feature type="signal peptide" evidence="2">
    <location>
        <begin position="1"/>
        <end position="24"/>
    </location>
</feature>
<proteinExistence type="inferred from homology"/>
<comment type="caution">
    <text evidence="3">The sequence shown here is derived from an EMBL/GenBank/DDBJ whole genome shotgun (WGS) entry which is preliminary data.</text>
</comment>
<accession>A0A261S3Q8</accession>
<organism evidence="3 4">
    <name type="scientific">Bordetella genomosp. 10</name>
    <dbReference type="NCBI Taxonomy" id="1416804"/>
    <lineage>
        <taxon>Bacteria</taxon>
        <taxon>Pseudomonadati</taxon>
        <taxon>Pseudomonadota</taxon>
        <taxon>Betaproteobacteria</taxon>
        <taxon>Burkholderiales</taxon>
        <taxon>Alcaligenaceae</taxon>
        <taxon>Bordetella</taxon>
    </lineage>
</organism>
<dbReference type="RefSeq" id="WP_094855979.1">
    <property type="nucleotide sequence ID" value="NZ_NEVM01000005.1"/>
</dbReference>
<dbReference type="Gene3D" id="3.40.190.10">
    <property type="entry name" value="Periplasmic binding protein-like II"/>
    <property type="match status" value="1"/>
</dbReference>
<keyword evidence="4" id="KW-1185">Reference proteome</keyword>
<dbReference type="OrthoDB" id="9780943at2"/>
<feature type="chain" id="PRO_5012424293" description="ABC transporter substrate-binding protein" evidence="2">
    <location>
        <begin position="25"/>
        <end position="323"/>
    </location>
</feature>
<dbReference type="PIRSF" id="PIRSF017082">
    <property type="entry name" value="YflP"/>
    <property type="match status" value="1"/>
</dbReference>
<name>A0A261S3Q8_9BORD</name>
<evidence type="ECO:0000256" key="1">
    <source>
        <dbReference type="ARBA" id="ARBA00006987"/>
    </source>
</evidence>
<dbReference type="Proteomes" id="UP000216020">
    <property type="component" value="Unassembled WGS sequence"/>
</dbReference>
<protein>
    <recommendedName>
        <fullName evidence="5">ABC transporter substrate-binding protein</fullName>
    </recommendedName>
</protein>
<dbReference type="InterPro" id="IPR042100">
    <property type="entry name" value="Bug_dom1"/>
</dbReference>
<dbReference type="PANTHER" id="PTHR42928">
    <property type="entry name" value="TRICARBOXYLATE-BINDING PROTEIN"/>
    <property type="match status" value="1"/>
</dbReference>
<evidence type="ECO:0008006" key="5">
    <source>
        <dbReference type="Google" id="ProtNLM"/>
    </source>
</evidence>
<dbReference type="AlphaFoldDB" id="A0A261S3Q8"/>
<dbReference type="InterPro" id="IPR005064">
    <property type="entry name" value="BUG"/>
</dbReference>
<dbReference type="CDD" id="cd07012">
    <property type="entry name" value="PBP2_Bug_TTT"/>
    <property type="match status" value="1"/>
</dbReference>
<dbReference type="SUPFAM" id="SSF53850">
    <property type="entry name" value="Periplasmic binding protein-like II"/>
    <property type="match status" value="1"/>
</dbReference>
<sequence length="323" mass="34043">MRLKPWLRGVMAAACMVVGVAAQGADYPSGPVRLVVPYGPGGSSDIAARLVAEKLSAATKQSFIVENKPGAGGTLGAGYVARQAPDGYTLVLGTTGHSINQTLMPHLPYDLTRDLTLVSPLVKGALVLVVSKDSPVKSASDLISYITAHPGKTSFGSAGIGSSPHLAVEIMRQVRPFDSVHVPFSGSSADLTALIGGQVTFSFETLSVAMPFIKSGRVKALAVSTAERDSALPDVPTMREQGFKDFDVSFWNGIFVPKKTPANVVETLNEQIKAALALPDTKEKLAGLNLMPAWKSVADSQRFVAQDVQTYASVIQAAHIKID</sequence>
<evidence type="ECO:0000313" key="3">
    <source>
        <dbReference type="EMBL" id="OZI31572.1"/>
    </source>
</evidence>
<dbReference type="EMBL" id="NEVM01000005">
    <property type="protein sequence ID" value="OZI31572.1"/>
    <property type="molecule type" value="Genomic_DNA"/>
</dbReference>
<dbReference type="Gene3D" id="3.40.190.150">
    <property type="entry name" value="Bordetella uptake gene, domain 1"/>
    <property type="match status" value="1"/>
</dbReference>
<evidence type="ECO:0000313" key="4">
    <source>
        <dbReference type="Proteomes" id="UP000216020"/>
    </source>
</evidence>